<dbReference type="GO" id="GO:0030170">
    <property type="term" value="F:pyridoxal phosphate binding"/>
    <property type="evidence" value="ECO:0007669"/>
    <property type="project" value="InterPro"/>
</dbReference>
<dbReference type="InterPro" id="IPR019798">
    <property type="entry name" value="Ser_HO-MeTrfase_PLP_BS"/>
</dbReference>
<dbReference type="Proteomes" id="UP000308365">
    <property type="component" value="Unassembled WGS sequence"/>
</dbReference>
<dbReference type="EC" id="2.1.2.1" evidence="12"/>
<dbReference type="GO" id="GO:0035999">
    <property type="term" value="P:tetrahydrofolate interconversion"/>
    <property type="evidence" value="ECO:0007669"/>
    <property type="project" value="UniProtKB-UniPathway"/>
</dbReference>
<accession>A0A4U1FS49</accession>
<evidence type="ECO:0000256" key="11">
    <source>
        <dbReference type="ARBA" id="ARBA00022990"/>
    </source>
</evidence>
<dbReference type="Gene3D" id="3.40.640.10">
    <property type="entry name" value="Type I PLP-dependent aspartate aminotransferase-like (Major domain)"/>
    <property type="match status" value="1"/>
</dbReference>
<dbReference type="HAMAP" id="MF_00051">
    <property type="entry name" value="SHMT"/>
    <property type="match status" value="1"/>
</dbReference>
<name>A0A4U1FS49_MONMO</name>
<dbReference type="AlphaFoldDB" id="A0A4U1FS49"/>
<keyword evidence="9 12" id="KW-0808">Transferase</keyword>
<feature type="non-terminal residue" evidence="15">
    <location>
        <position position="1"/>
    </location>
</feature>
<evidence type="ECO:0000256" key="6">
    <source>
        <dbReference type="ARBA" id="ARBA00006376"/>
    </source>
</evidence>
<sequence length="577" mass="62502">PSGAVSQAALNRGSEKRGRRHEDSARLVPTVFPIPMPWLLQASINAMATPVNGAPVDANLWSSHEKMLAQPLKDSDVEVYNIIKKESNRQRVGLELIASENFASRAVLEALGSCLTNKYSEGYPGQRYYGGTEFIDELEVLCQKRALQVYGLDPQGWGVNVQPYSGSPANFAVYTALVEPHGRIMGLDLPDGGHLTHGFMTNKKKISATSIFFESMPYKVQVNPDTGYINYDQLEENARLFHPKLIIAGTSCYSRNLDYARLREIADDNGAYLMADMAHISGLVAAGVVPSPFEHCHVVSTTTHKTLRGCRAGMIFYRKGVRSVDPKTGRETRYNLESLINSAVFPGLQGGPHNHAIAGVAVALKQAMTPEFRLYQRQVLANCRALAETLMGLGYKVATGGSDNHLILVDLRSKGTDGGRAEKVLEACSIACNKNTCPGDKSALRPSGLRLGTPALTSRGLLEEDFQKVAHFIHRGWSRAESQSIAQQTVWAERVAGAWTAEQSGPAAGGTWAVASLAGAGIELTLQIQDTVGVKATLKEFTEKLAGAEDHQRAVAALRAEVESFAALFPLPGLPDF</sequence>
<dbReference type="GO" id="GO:0005634">
    <property type="term" value="C:nucleus"/>
    <property type="evidence" value="ECO:0007669"/>
    <property type="project" value="TreeGrafter"/>
</dbReference>
<evidence type="ECO:0000256" key="13">
    <source>
        <dbReference type="SAM" id="MobiDB-lite"/>
    </source>
</evidence>
<dbReference type="InterPro" id="IPR049943">
    <property type="entry name" value="Ser_HO-MeTrfase-like"/>
</dbReference>
<feature type="compositionally biased region" description="Basic and acidic residues" evidence="13">
    <location>
        <begin position="13"/>
        <end position="24"/>
    </location>
</feature>
<dbReference type="PROSITE" id="PS00096">
    <property type="entry name" value="SHMT"/>
    <property type="match status" value="1"/>
</dbReference>
<dbReference type="InterPro" id="IPR039429">
    <property type="entry name" value="SHMT-like_dom"/>
</dbReference>
<feature type="domain" description="Serine hydroxymethyltransferase-like" evidence="14">
    <location>
        <begin position="72"/>
        <end position="473"/>
    </location>
</feature>
<comment type="catalytic activity">
    <reaction evidence="1 12">
        <text>(6R)-5,10-methylene-5,6,7,8-tetrahydrofolate + glycine + H2O = (6S)-5,6,7,8-tetrahydrofolate + L-serine</text>
        <dbReference type="Rhea" id="RHEA:15481"/>
        <dbReference type="ChEBI" id="CHEBI:15377"/>
        <dbReference type="ChEBI" id="CHEBI:15636"/>
        <dbReference type="ChEBI" id="CHEBI:33384"/>
        <dbReference type="ChEBI" id="CHEBI:57305"/>
        <dbReference type="ChEBI" id="CHEBI:57453"/>
        <dbReference type="EC" id="2.1.2.1"/>
    </reaction>
</comment>
<evidence type="ECO:0000256" key="7">
    <source>
        <dbReference type="ARBA" id="ARBA00022490"/>
    </source>
</evidence>
<evidence type="ECO:0000259" key="14">
    <source>
        <dbReference type="Pfam" id="PF00464"/>
    </source>
</evidence>
<dbReference type="Pfam" id="PF00464">
    <property type="entry name" value="SHMT"/>
    <property type="match status" value="1"/>
</dbReference>
<dbReference type="PANTHER" id="PTHR11680">
    <property type="entry name" value="SERINE HYDROXYMETHYLTRANSFERASE"/>
    <property type="match status" value="1"/>
</dbReference>
<comment type="caution">
    <text evidence="15">The sequence shown here is derived from an EMBL/GenBank/DDBJ whole genome shotgun (WGS) entry which is preliminary data.</text>
</comment>
<dbReference type="FunFam" id="3.90.1150.10:FF:000048">
    <property type="entry name" value="Serine hydroxymethyltransferase, mitochondrial"/>
    <property type="match status" value="1"/>
</dbReference>
<dbReference type="GO" id="GO:0004372">
    <property type="term" value="F:glycine hydroxymethyltransferase activity"/>
    <property type="evidence" value="ECO:0007669"/>
    <property type="project" value="UniProtKB-EC"/>
</dbReference>
<keyword evidence="8 12" id="KW-0554">One-carbon metabolism</keyword>
<dbReference type="CDD" id="cd00378">
    <property type="entry name" value="SHMT"/>
    <property type="match status" value="1"/>
</dbReference>
<feature type="region of interest" description="Disordered" evidence="13">
    <location>
        <begin position="1"/>
        <end position="24"/>
    </location>
</feature>
<evidence type="ECO:0000256" key="9">
    <source>
        <dbReference type="ARBA" id="ARBA00022679"/>
    </source>
</evidence>
<evidence type="ECO:0000256" key="3">
    <source>
        <dbReference type="ARBA" id="ARBA00002224"/>
    </source>
</evidence>
<evidence type="ECO:0000256" key="8">
    <source>
        <dbReference type="ARBA" id="ARBA00022563"/>
    </source>
</evidence>
<gene>
    <name evidence="15" type="ORF">EI555_006637</name>
</gene>
<evidence type="ECO:0000313" key="16">
    <source>
        <dbReference type="Proteomes" id="UP000308365"/>
    </source>
</evidence>
<comment type="pathway">
    <text evidence="5 12">One-carbon metabolism; tetrahydrofolate interconversion.</text>
</comment>
<dbReference type="NCBIfam" id="NF000586">
    <property type="entry name" value="PRK00011.1"/>
    <property type="match status" value="1"/>
</dbReference>
<dbReference type="UniPathway" id="UPA00193"/>
<evidence type="ECO:0000256" key="2">
    <source>
        <dbReference type="ARBA" id="ARBA00001933"/>
    </source>
</evidence>
<dbReference type="GO" id="GO:0019264">
    <property type="term" value="P:glycine biosynthetic process from serine"/>
    <property type="evidence" value="ECO:0007669"/>
    <property type="project" value="InterPro"/>
</dbReference>
<comment type="similarity">
    <text evidence="6 12">Belongs to the SHMT family.</text>
</comment>
<proteinExistence type="inferred from homology"/>
<reference evidence="16" key="1">
    <citation type="journal article" date="2019" name="IScience">
        <title>Narwhal Genome Reveals Long-Term Low Genetic Diversity despite Current Large Abundance Size.</title>
        <authorList>
            <person name="Westbury M.V."/>
            <person name="Petersen B."/>
            <person name="Garde E."/>
            <person name="Heide-Jorgensen M.P."/>
            <person name="Lorenzen E.D."/>
        </authorList>
    </citation>
    <scope>NUCLEOTIDE SEQUENCE [LARGE SCALE GENOMIC DNA]</scope>
</reference>
<evidence type="ECO:0000256" key="12">
    <source>
        <dbReference type="RuleBase" id="RU000585"/>
    </source>
</evidence>
<dbReference type="SUPFAM" id="SSF53383">
    <property type="entry name" value="PLP-dependent transferases"/>
    <property type="match status" value="1"/>
</dbReference>
<comment type="subcellular location">
    <subcellularLocation>
        <location evidence="4">Cytoplasm</location>
    </subcellularLocation>
</comment>
<dbReference type="InterPro" id="IPR001085">
    <property type="entry name" value="Ser_HO-MeTrfase"/>
</dbReference>
<evidence type="ECO:0000256" key="4">
    <source>
        <dbReference type="ARBA" id="ARBA00004496"/>
    </source>
</evidence>
<comment type="function">
    <text evidence="3 12">Interconversion of serine and glycine.</text>
</comment>
<keyword evidence="10 12" id="KW-0663">Pyridoxal phosphate</keyword>
<evidence type="ECO:0000313" key="15">
    <source>
        <dbReference type="EMBL" id="TKC53139.1"/>
    </source>
</evidence>
<keyword evidence="11" id="KW-0007">Acetylation</keyword>
<dbReference type="Gene3D" id="3.90.1150.10">
    <property type="entry name" value="Aspartate Aminotransferase, domain 1"/>
    <property type="match status" value="2"/>
</dbReference>
<dbReference type="GO" id="GO:0005739">
    <property type="term" value="C:mitochondrion"/>
    <property type="evidence" value="ECO:0007669"/>
    <property type="project" value="TreeGrafter"/>
</dbReference>
<dbReference type="InterPro" id="IPR015422">
    <property type="entry name" value="PyrdxlP-dep_Trfase_small"/>
</dbReference>
<organism evidence="15 16">
    <name type="scientific">Monodon monoceros</name>
    <name type="common">Narwhal</name>
    <name type="synonym">Ceratodon monodon</name>
    <dbReference type="NCBI Taxonomy" id="40151"/>
    <lineage>
        <taxon>Eukaryota</taxon>
        <taxon>Metazoa</taxon>
        <taxon>Chordata</taxon>
        <taxon>Craniata</taxon>
        <taxon>Vertebrata</taxon>
        <taxon>Euteleostomi</taxon>
        <taxon>Mammalia</taxon>
        <taxon>Eutheria</taxon>
        <taxon>Laurasiatheria</taxon>
        <taxon>Artiodactyla</taxon>
        <taxon>Whippomorpha</taxon>
        <taxon>Cetacea</taxon>
        <taxon>Odontoceti</taxon>
        <taxon>Monodontidae</taxon>
        <taxon>Monodon</taxon>
    </lineage>
</organism>
<evidence type="ECO:0000256" key="5">
    <source>
        <dbReference type="ARBA" id="ARBA00004777"/>
    </source>
</evidence>
<evidence type="ECO:0000256" key="10">
    <source>
        <dbReference type="ARBA" id="ARBA00022898"/>
    </source>
</evidence>
<dbReference type="InterPro" id="IPR015421">
    <property type="entry name" value="PyrdxlP-dep_Trfase_major"/>
</dbReference>
<keyword evidence="7" id="KW-0963">Cytoplasm</keyword>
<protein>
    <recommendedName>
        <fullName evidence="12">Serine hydroxymethyltransferase</fullName>
        <ecNumber evidence="12">2.1.2.1</ecNumber>
    </recommendedName>
</protein>
<comment type="cofactor">
    <cofactor evidence="2 12">
        <name>pyridoxal 5'-phosphate</name>
        <dbReference type="ChEBI" id="CHEBI:597326"/>
    </cofactor>
</comment>
<evidence type="ECO:0000256" key="1">
    <source>
        <dbReference type="ARBA" id="ARBA00001528"/>
    </source>
</evidence>
<dbReference type="EMBL" id="RWIC01000013">
    <property type="protein sequence ID" value="TKC53139.1"/>
    <property type="molecule type" value="Genomic_DNA"/>
</dbReference>
<dbReference type="InterPro" id="IPR015424">
    <property type="entry name" value="PyrdxlP-dep_Trfase"/>
</dbReference>
<dbReference type="FunFam" id="3.40.640.10:FF:000050">
    <property type="entry name" value="Serine hydroxymethyltransferase"/>
    <property type="match status" value="1"/>
</dbReference>
<dbReference type="PANTHER" id="PTHR11680:SF59">
    <property type="entry name" value="SERINE HYDROXYMETHYLTRANSFERASE, CYTOSOLIC"/>
    <property type="match status" value="1"/>
</dbReference>